<proteinExistence type="predicted"/>
<dbReference type="PROSITE" id="PS50937">
    <property type="entry name" value="HTH_MERR_2"/>
    <property type="match status" value="1"/>
</dbReference>
<dbReference type="PANTHER" id="PTHR30204:SF90">
    <property type="entry name" value="HTH-TYPE TRANSCRIPTIONAL ACTIVATOR MTA"/>
    <property type="match status" value="1"/>
</dbReference>
<dbReference type="Gene3D" id="1.10.1660.10">
    <property type="match status" value="1"/>
</dbReference>
<evidence type="ECO:0000256" key="2">
    <source>
        <dbReference type="ARBA" id="ARBA00023125"/>
    </source>
</evidence>
<dbReference type="OrthoDB" id="9814833at2"/>
<evidence type="ECO:0000256" key="3">
    <source>
        <dbReference type="ARBA" id="ARBA00023159"/>
    </source>
</evidence>
<gene>
    <name evidence="6" type="ORF">FPZ44_13675</name>
</gene>
<protein>
    <submittedName>
        <fullName evidence="6">MerR family transcriptional regulator</fullName>
    </submittedName>
</protein>
<dbReference type="InterPro" id="IPR000551">
    <property type="entry name" value="MerR-type_HTH_dom"/>
</dbReference>
<dbReference type="GO" id="GO:0003700">
    <property type="term" value="F:DNA-binding transcription factor activity"/>
    <property type="evidence" value="ECO:0007669"/>
    <property type="project" value="InterPro"/>
</dbReference>
<keyword evidence="2" id="KW-0238">DNA-binding</keyword>
<dbReference type="InterPro" id="IPR012925">
    <property type="entry name" value="TipAS_dom"/>
</dbReference>
<dbReference type="Pfam" id="PF07739">
    <property type="entry name" value="TipAS"/>
    <property type="match status" value="1"/>
</dbReference>
<dbReference type="Pfam" id="PF13411">
    <property type="entry name" value="MerR_1"/>
    <property type="match status" value="1"/>
</dbReference>
<dbReference type="SMART" id="SM00422">
    <property type="entry name" value="HTH_MERR"/>
    <property type="match status" value="1"/>
</dbReference>
<dbReference type="InterPro" id="IPR036244">
    <property type="entry name" value="TipA-like_antibiotic-bd"/>
</dbReference>
<evidence type="ECO:0000313" key="6">
    <source>
        <dbReference type="EMBL" id="TVX94009.1"/>
    </source>
</evidence>
<evidence type="ECO:0000313" key="7">
    <source>
        <dbReference type="Proteomes" id="UP000318102"/>
    </source>
</evidence>
<accession>A0A559J2A0</accession>
<evidence type="ECO:0000256" key="4">
    <source>
        <dbReference type="ARBA" id="ARBA00023163"/>
    </source>
</evidence>
<feature type="domain" description="HTH merR-type" evidence="5">
    <location>
        <begin position="6"/>
        <end position="75"/>
    </location>
</feature>
<dbReference type="PANTHER" id="PTHR30204">
    <property type="entry name" value="REDOX-CYCLING DRUG-SENSING TRANSCRIPTIONAL ACTIVATOR SOXR"/>
    <property type="match status" value="1"/>
</dbReference>
<dbReference type="SUPFAM" id="SSF46955">
    <property type="entry name" value="Putative DNA-binding domain"/>
    <property type="match status" value="1"/>
</dbReference>
<keyword evidence="1" id="KW-0805">Transcription regulation</keyword>
<evidence type="ECO:0000256" key="1">
    <source>
        <dbReference type="ARBA" id="ARBA00023015"/>
    </source>
</evidence>
<reference evidence="6 7" key="1">
    <citation type="submission" date="2019-07" db="EMBL/GenBank/DDBJ databases">
        <authorList>
            <person name="Kim J."/>
        </authorList>
    </citation>
    <scope>NUCLEOTIDE SEQUENCE [LARGE SCALE GENOMIC DNA]</scope>
    <source>
        <strain evidence="6 7">N4</strain>
    </source>
</reference>
<comment type="caution">
    <text evidence="6">The sequence shown here is derived from an EMBL/GenBank/DDBJ whole genome shotgun (WGS) entry which is preliminary data.</text>
</comment>
<keyword evidence="7" id="KW-1185">Reference proteome</keyword>
<keyword evidence="4" id="KW-0804">Transcription</keyword>
<dbReference type="GO" id="GO:0003677">
    <property type="term" value="F:DNA binding"/>
    <property type="evidence" value="ECO:0007669"/>
    <property type="project" value="UniProtKB-KW"/>
</dbReference>
<dbReference type="EMBL" id="VNJK01000001">
    <property type="protein sequence ID" value="TVX94009.1"/>
    <property type="molecule type" value="Genomic_DNA"/>
</dbReference>
<name>A0A559J2A0_9BACL</name>
<dbReference type="Proteomes" id="UP000318102">
    <property type="component" value="Unassembled WGS sequence"/>
</dbReference>
<evidence type="ECO:0000259" key="5">
    <source>
        <dbReference type="PROSITE" id="PS50937"/>
    </source>
</evidence>
<dbReference type="SUPFAM" id="SSF89082">
    <property type="entry name" value="Antibiotic binding domain of TipA-like multidrug resistance regulators"/>
    <property type="match status" value="1"/>
</dbReference>
<sequence length="255" mass="29755">MGATVPYTVQDVAEISGVSVRTLRYYDQIDLLKPAYYGDNGYRYYEQEQLIKLQHILFFRELDLPLADIHEMIQRDTFNQAEALQHHRQLLLSKVNRLHTLIKTLDRTIANLRGECDLTEQQRFAGFDNGKQNRYVKELKERYDRAGQLTLHSSTDSTMIQDNSPHDERLACILAQLLDAGLQPGDEEVQRLIGHHYAWVSHMYLTTPEGYAKLADLYVNEEQFRSYYDLIHPQLAPFLRQAMLIFTAQQHKIGR</sequence>
<organism evidence="6 7">
    <name type="scientific">Paenibacillus agilis</name>
    <dbReference type="NCBI Taxonomy" id="3020863"/>
    <lineage>
        <taxon>Bacteria</taxon>
        <taxon>Bacillati</taxon>
        <taxon>Bacillota</taxon>
        <taxon>Bacilli</taxon>
        <taxon>Bacillales</taxon>
        <taxon>Paenibacillaceae</taxon>
        <taxon>Paenibacillus</taxon>
    </lineage>
</organism>
<dbReference type="AlphaFoldDB" id="A0A559J2A0"/>
<dbReference type="InterPro" id="IPR009061">
    <property type="entry name" value="DNA-bd_dom_put_sf"/>
</dbReference>
<dbReference type="Gene3D" id="1.10.490.50">
    <property type="entry name" value="Antibiotic binding domain of TipA-like multidrug resistance regulators"/>
    <property type="match status" value="1"/>
</dbReference>
<keyword evidence="3" id="KW-0010">Activator</keyword>
<dbReference type="CDD" id="cd01106">
    <property type="entry name" value="HTH_TipAL-Mta"/>
    <property type="match status" value="1"/>
</dbReference>
<dbReference type="InterPro" id="IPR047057">
    <property type="entry name" value="MerR_fam"/>
</dbReference>